<evidence type="ECO:0000313" key="1">
    <source>
        <dbReference type="EMBL" id="MPM11419.1"/>
    </source>
</evidence>
<name>A0A644X5S2_9ZZZZ</name>
<proteinExistence type="predicted"/>
<organism evidence="1">
    <name type="scientific">bioreactor metagenome</name>
    <dbReference type="NCBI Taxonomy" id="1076179"/>
    <lineage>
        <taxon>unclassified sequences</taxon>
        <taxon>metagenomes</taxon>
        <taxon>ecological metagenomes</taxon>
    </lineage>
</organism>
<sequence>MEKTMLTLKHGVVLIAQSGQPGFSLNGQTKFAKDGRQTTILRAISERPQPLGSLAALLHAHESPPDGANEIPLAIAEFILDFGEFLEA</sequence>
<comment type="caution">
    <text evidence="1">The sequence shown here is derived from an EMBL/GenBank/DDBJ whole genome shotgun (WGS) entry which is preliminary data.</text>
</comment>
<gene>
    <name evidence="1" type="ORF">SDC9_57763</name>
</gene>
<protein>
    <submittedName>
        <fullName evidence="1">Uncharacterized protein</fullName>
    </submittedName>
</protein>
<dbReference type="EMBL" id="VSSQ01001828">
    <property type="protein sequence ID" value="MPM11419.1"/>
    <property type="molecule type" value="Genomic_DNA"/>
</dbReference>
<accession>A0A644X5S2</accession>
<dbReference type="AlphaFoldDB" id="A0A644X5S2"/>
<reference evidence="1" key="1">
    <citation type="submission" date="2019-08" db="EMBL/GenBank/DDBJ databases">
        <authorList>
            <person name="Kucharzyk K."/>
            <person name="Murdoch R.W."/>
            <person name="Higgins S."/>
            <person name="Loffler F."/>
        </authorList>
    </citation>
    <scope>NUCLEOTIDE SEQUENCE</scope>
</reference>